<evidence type="ECO:0000313" key="5">
    <source>
        <dbReference type="EMBL" id="GET91452.1"/>
    </source>
</evidence>
<comment type="caution">
    <text evidence="5">The sequence shown here is derived from an EMBL/GenBank/DDBJ whole genome shotgun (WGS) entry which is preliminary data.</text>
</comment>
<sequence>MNSDASPAFSYVLELLLSPLEEPFRRYLEICEDVHMCDVNRNTMLHWAATVGNFAAAYALLQHGVDVDARNVYGATPLHLAAAFAPNMGVMGPLLMKHGASLTAKVSCRNAAGVESLLTSRGLNAVWRWLCELNALLKQNDATSPLLFQFSGSLSLPSAATIKATTSLLCAPEELQKLMQDRVNGKARSRATADMLDVPIPRAPAKRLTPHVCGTQVLMQKRLLRPAPSQIAGEELTSCSINTPLVSLRSEREEREADVALYISREETERIRVEKEEMEARLDIYVSLRTPLWSSYACDERVEVDIGSKMPASAARLGSAGVEGNAEGADAYAGLVGCIVTVLGEKYDEKGGRQLFVQYNEPGGVDDARLSEAWCPFSSVAGDPVVVAYVDRYNRTHGLTNSISEVSAVIPLILIGEGPSGSPLDTMEREQLEEQLRMLPRRDLSSPESAYSVTVSTKQLATASTSGLKSLDVSSTARDGKTPSVPSFPNPPTTASAYFFSSADACWDEKDGASSHFAQADMQDVSPVQGMRQSTALAAPTKLRCSSEGMEAVQDTGTSVLASHAPAIGHSRANQNDAAVYLLQHSSVNMNRGTSSASPMVLTHPQASSLRESPRGILEKDERYYLSEMQKTQYNGFLRDSALQRLQKRQGHFFSSVSGG</sequence>
<evidence type="ECO:0000256" key="2">
    <source>
        <dbReference type="ARBA" id="ARBA00023043"/>
    </source>
</evidence>
<dbReference type="PROSITE" id="PS50297">
    <property type="entry name" value="ANK_REP_REGION"/>
    <property type="match status" value="1"/>
</dbReference>
<proteinExistence type="predicted"/>
<keyword evidence="6" id="KW-1185">Reference proteome</keyword>
<dbReference type="PANTHER" id="PTHR24171:SF8">
    <property type="entry name" value="BRCA1-ASSOCIATED RING DOMAIN PROTEIN 1"/>
    <property type="match status" value="1"/>
</dbReference>
<keyword evidence="1" id="KW-0677">Repeat</keyword>
<dbReference type="OrthoDB" id="244827at2759"/>
<dbReference type="EMBL" id="BLBS01000048">
    <property type="protein sequence ID" value="GET91452.1"/>
    <property type="molecule type" value="Genomic_DNA"/>
</dbReference>
<evidence type="ECO:0000256" key="4">
    <source>
        <dbReference type="SAM" id="MobiDB-lite"/>
    </source>
</evidence>
<dbReference type="SMART" id="SM00248">
    <property type="entry name" value="ANK"/>
    <property type="match status" value="2"/>
</dbReference>
<organism evidence="5 6">
    <name type="scientific">Leishmania tarentolae</name>
    <name type="common">Sauroleishmania tarentolae</name>
    <dbReference type="NCBI Taxonomy" id="5689"/>
    <lineage>
        <taxon>Eukaryota</taxon>
        <taxon>Discoba</taxon>
        <taxon>Euglenozoa</taxon>
        <taxon>Kinetoplastea</taxon>
        <taxon>Metakinetoplastina</taxon>
        <taxon>Trypanosomatida</taxon>
        <taxon>Trypanosomatidae</taxon>
        <taxon>Leishmaniinae</taxon>
        <taxon>Leishmania</taxon>
        <taxon>lizard Leishmania</taxon>
    </lineage>
</organism>
<dbReference type="InterPro" id="IPR002110">
    <property type="entry name" value="Ankyrin_rpt"/>
</dbReference>
<evidence type="ECO:0000313" key="6">
    <source>
        <dbReference type="Proteomes" id="UP000419144"/>
    </source>
</evidence>
<name>A0A640KPN3_LEITA</name>
<dbReference type="VEuPathDB" id="TriTrypDB:LtaPh_3212700"/>
<feature type="repeat" description="ANK" evidence="3">
    <location>
        <begin position="73"/>
        <end position="107"/>
    </location>
</feature>
<feature type="repeat" description="ANK" evidence="3">
    <location>
        <begin position="40"/>
        <end position="72"/>
    </location>
</feature>
<dbReference type="SUPFAM" id="SSF48403">
    <property type="entry name" value="Ankyrin repeat"/>
    <property type="match status" value="1"/>
</dbReference>
<dbReference type="PROSITE" id="PS50088">
    <property type="entry name" value="ANK_REPEAT"/>
    <property type="match status" value="2"/>
</dbReference>
<dbReference type="Proteomes" id="UP000419144">
    <property type="component" value="Unassembled WGS sequence"/>
</dbReference>
<keyword evidence="2 3" id="KW-0040">ANK repeat</keyword>
<dbReference type="GO" id="GO:0004842">
    <property type="term" value="F:ubiquitin-protein transferase activity"/>
    <property type="evidence" value="ECO:0007669"/>
    <property type="project" value="TreeGrafter"/>
</dbReference>
<dbReference type="GO" id="GO:0085020">
    <property type="term" value="P:protein K6-linked ubiquitination"/>
    <property type="evidence" value="ECO:0007669"/>
    <property type="project" value="TreeGrafter"/>
</dbReference>
<evidence type="ECO:0008006" key="7">
    <source>
        <dbReference type="Google" id="ProtNLM"/>
    </source>
</evidence>
<evidence type="ECO:0000256" key="1">
    <source>
        <dbReference type="ARBA" id="ARBA00022737"/>
    </source>
</evidence>
<dbReference type="InterPro" id="IPR036770">
    <property type="entry name" value="Ankyrin_rpt-contain_sf"/>
</dbReference>
<accession>A0A640KPN3</accession>
<evidence type="ECO:0000256" key="3">
    <source>
        <dbReference type="PROSITE-ProRule" id="PRU00023"/>
    </source>
</evidence>
<protein>
    <recommendedName>
        <fullName evidence="7">Ankyrin repeat protein</fullName>
    </recommendedName>
</protein>
<dbReference type="Pfam" id="PF12796">
    <property type="entry name" value="Ank_2"/>
    <property type="match status" value="1"/>
</dbReference>
<reference evidence="5" key="1">
    <citation type="submission" date="2019-11" db="EMBL/GenBank/DDBJ databases">
        <title>Leishmania tarentolae CDS.</title>
        <authorList>
            <person name="Goto Y."/>
            <person name="Yamagishi J."/>
        </authorList>
    </citation>
    <scope>NUCLEOTIDE SEQUENCE [LARGE SCALE GENOMIC DNA]</scope>
    <source>
        <strain evidence="5">Parrot Tar II</strain>
    </source>
</reference>
<feature type="region of interest" description="Disordered" evidence="4">
    <location>
        <begin position="466"/>
        <end position="492"/>
    </location>
</feature>
<dbReference type="AlphaFoldDB" id="A0A640KPN3"/>
<dbReference type="Gene3D" id="1.25.40.20">
    <property type="entry name" value="Ankyrin repeat-containing domain"/>
    <property type="match status" value="1"/>
</dbReference>
<feature type="compositionally biased region" description="Polar residues" evidence="4">
    <location>
        <begin position="466"/>
        <end position="477"/>
    </location>
</feature>
<dbReference type="PANTHER" id="PTHR24171">
    <property type="entry name" value="ANKYRIN REPEAT DOMAIN-CONTAINING PROTEIN 39-RELATED"/>
    <property type="match status" value="1"/>
</dbReference>
<gene>
    <name evidence="5" type="ORF">LtaPh_3212700</name>
</gene>